<dbReference type="RefSeq" id="WP_107890101.1">
    <property type="nucleotide sequence ID" value="NZ_CP028519.1"/>
</dbReference>
<dbReference type="AlphaFoldDB" id="A0A2S0PE99"/>
<reference evidence="2 3" key="1">
    <citation type="submission" date="2018-04" db="EMBL/GenBank/DDBJ databases">
        <title>Denitrifier Microvirgula.</title>
        <authorList>
            <person name="Anderson E."/>
            <person name="Jang J."/>
            <person name="Ishii S."/>
        </authorList>
    </citation>
    <scope>NUCLEOTIDE SEQUENCE [LARGE SCALE GENOMIC DNA]</scope>
    <source>
        <strain evidence="2 3">BE2.4</strain>
    </source>
</reference>
<dbReference type="InterPro" id="IPR006429">
    <property type="entry name" value="Phage_lambda_portal"/>
</dbReference>
<gene>
    <name evidence="2" type="ORF">DAI18_17915</name>
</gene>
<dbReference type="OrthoDB" id="622132at2"/>
<evidence type="ECO:0000313" key="3">
    <source>
        <dbReference type="Proteomes" id="UP000244173"/>
    </source>
</evidence>
<name>A0A2S0PE99_9NEIS</name>
<dbReference type="GO" id="GO:0019068">
    <property type="term" value="P:virion assembly"/>
    <property type="evidence" value="ECO:0007669"/>
    <property type="project" value="InterPro"/>
</dbReference>
<accession>A0A2S0PE99</accession>
<dbReference type="NCBIfam" id="TIGR01539">
    <property type="entry name" value="portal_lambda"/>
    <property type="match status" value="1"/>
</dbReference>
<feature type="region of interest" description="Disordered" evidence="1">
    <location>
        <begin position="464"/>
        <end position="495"/>
    </location>
</feature>
<organism evidence="2 3">
    <name type="scientific">Microvirgula aerodenitrificans</name>
    <dbReference type="NCBI Taxonomy" id="57480"/>
    <lineage>
        <taxon>Bacteria</taxon>
        <taxon>Pseudomonadati</taxon>
        <taxon>Pseudomonadota</taxon>
        <taxon>Betaproteobacteria</taxon>
        <taxon>Neisseriales</taxon>
        <taxon>Aquaspirillaceae</taxon>
        <taxon>Microvirgula</taxon>
    </lineage>
</organism>
<keyword evidence="3" id="KW-1185">Reference proteome</keyword>
<proteinExistence type="predicted"/>
<feature type="compositionally biased region" description="Basic and acidic residues" evidence="1">
    <location>
        <begin position="475"/>
        <end position="495"/>
    </location>
</feature>
<sequence length="495" mass="54491">MAGFTTLSRAGFLLPTRLKNSYDGAGHRQRAHDWKSSSAGPAAISAGSIATLRNRARDATRNDPYAFGGVDRLVSNTIGSGIMPKSRHPEAGVRVALQELWDDWSAESDADGVLDFYGQQALVARAVYESGECFVRLRMRSLSEGLAVPLQLQVLESEFVPAEKNGLAQNGNRIRQGIEFDPGGQRVAYWMYSSHPGERSIGGDFNALQRVPASQVIHVYEPTRPGQLRGITSLAPVLLRLRTLDSFDDAVAYRQEVANLFAGFIKKPAPEASGPLVDPGQPSQPAAGFAPMVGLEPGTMQELLPGEEIEFSDPPDGGNNYPDFMRQQLQAIAVGFGLPYEILTGDLRGVNDRVIRVVLNEFRRRIEQRQFSVFVHQLCRPVRNAWTRTAVLAGVISLPGFATAPRPYLRTRWVPQGWAYLHPVQDVQAKKLEVRAGFRSRSSVILSQGDDPELTENEMMADNARADAKGLSLDSDSRLRDDQGEIIEDNRKETP</sequence>
<dbReference type="EMBL" id="CP028519">
    <property type="protein sequence ID" value="AVY95708.1"/>
    <property type="molecule type" value="Genomic_DNA"/>
</dbReference>
<evidence type="ECO:0000256" key="1">
    <source>
        <dbReference type="SAM" id="MobiDB-lite"/>
    </source>
</evidence>
<protein>
    <submittedName>
        <fullName evidence="2">Phage portal protein</fullName>
    </submittedName>
</protein>
<dbReference type="KEGG" id="maer:DAI18_17915"/>
<evidence type="ECO:0000313" key="2">
    <source>
        <dbReference type="EMBL" id="AVY95708.1"/>
    </source>
</evidence>
<dbReference type="GO" id="GO:0005198">
    <property type="term" value="F:structural molecule activity"/>
    <property type="evidence" value="ECO:0007669"/>
    <property type="project" value="InterPro"/>
</dbReference>
<dbReference type="Pfam" id="PF05136">
    <property type="entry name" value="Phage_portal_2"/>
    <property type="match status" value="1"/>
</dbReference>
<dbReference type="Proteomes" id="UP000244173">
    <property type="component" value="Chromosome"/>
</dbReference>